<dbReference type="STRING" id="930152.SAMN05216565_101200"/>
<evidence type="ECO:0008006" key="4">
    <source>
        <dbReference type="Google" id="ProtNLM"/>
    </source>
</evidence>
<feature type="coiled-coil region" evidence="1">
    <location>
        <begin position="15"/>
        <end position="42"/>
    </location>
</feature>
<dbReference type="AlphaFoldDB" id="A0A1H0P850"/>
<organism evidence="2 3">
    <name type="scientific">Litchfieldia salsa</name>
    <dbReference type="NCBI Taxonomy" id="930152"/>
    <lineage>
        <taxon>Bacteria</taxon>
        <taxon>Bacillati</taxon>
        <taxon>Bacillota</taxon>
        <taxon>Bacilli</taxon>
        <taxon>Bacillales</taxon>
        <taxon>Bacillaceae</taxon>
        <taxon>Litchfieldia</taxon>
    </lineage>
</organism>
<evidence type="ECO:0000256" key="1">
    <source>
        <dbReference type="SAM" id="Coils"/>
    </source>
</evidence>
<name>A0A1H0P850_9BACI</name>
<proteinExistence type="predicted"/>
<reference evidence="3" key="1">
    <citation type="submission" date="2016-10" db="EMBL/GenBank/DDBJ databases">
        <authorList>
            <person name="Varghese N."/>
            <person name="Submissions S."/>
        </authorList>
    </citation>
    <scope>NUCLEOTIDE SEQUENCE [LARGE SCALE GENOMIC DNA]</scope>
    <source>
        <strain evidence="3">IBRC-M10078</strain>
    </source>
</reference>
<keyword evidence="1" id="KW-0175">Coiled coil</keyword>
<dbReference type="Proteomes" id="UP000199159">
    <property type="component" value="Unassembled WGS sequence"/>
</dbReference>
<gene>
    <name evidence="2" type="ORF">SAMN05216565_101200</name>
</gene>
<protein>
    <recommendedName>
        <fullName evidence="4">NERD domain-containing protein</fullName>
    </recommendedName>
</protein>
<evidence type="ECO:0000313" key="3">
    <source>
        <dbReference type="Proteomes" id="UP000199159"/>
    </source>
</evidence>
<sequence>MDMYRYPSQFIRLKKQQWDKVRTEWENELSKIDEEKEQKNIDGQKRNLFNPFTKMRRKLFSGDESDEFEEMSQGDEESTLLFSFSKRPDSIQEMKQSFLDSIFSFQMKWASSTIRERSFVDDHFYDDPYLKYFLQRFPDTYFVLYKPVFLLKQAPVELEIILITPIATLCISFLEGEENSVFMGSKERFWIEKNGKEEKKVLSPLIGLNRTEKVIRQIYQLNGIELPIKKIILNRSGFFDYPFAPYDITFVDKKAYEEWFNSMRAVTSPLKFVQIKAAQSLLTHCHATYIKRQG</sequence>
<accession>A0A1H0P850</accession>
<keyword evidence="3" id="KW-1185">Reference proteome</keyword>
<evidence type="ECO:0000313" key="2">
    <source>
        <dbReference type="EMBL" id="SDP01154.1"/>
    </source>
</evidence>
<dbReference type="EMBL" id="FNJU01000001">
    <property type="protein sequence ID" value="SDP01154.1"/>
    <property type="molecule type" value="Genomic_DNA"/>
</dbReference>